<dbReference type="RefSeq" id="WP_051502715.1">
    <property type="nucleotide sequence ID" value="NZ_JACJTA010000006.1"/>
</dbReference>
<protein>
    <submittedName>
        <fullName evidence="1">Uncharacterized protein</fullName>
    </submittedName>
</protein>
<name>A0ABR8GKA7_9CYAN</name>
<dbReference type="EMBL" id="JACJTA010000006">
    <property type="protein sequence ID" value="MBD2603822.1"/>
    <property type="molecule type" value="Genomic_DNA"/>
</dbReference>
<dbReference type="Proteomes" id="UP000660380">
    <property type="component" value="Unassembled WGS sequence"/>
</dbReference>
<sequence>MIPTTEVAQNIGLKIKVFDGSYNNGKGRFLSEPEIIKNSLLELMFEPEELESLVLVKINSKNPDPKHLKPKTFDGVKRQLTFSSGNNYYFADDELRAKIGKIFQTEEDTACRYGSLLVSNCFKGAEQIEGLRIKIVDYNSKDPKEKAEAEKYKTGDCHGQVSPSLVKLMGGLANRPFQFRFAWLENWVDNPEQSLTSFLAKGTLLPNATLEAEGFDIVMDRSSIKGIKKTLLPNLIPCGEYEFPKSALGNRGNAKVIDYDNSWQFSIWYSEEALKKDFVEPTRKEAEKLAKLQRNPLALAKHIVEEYDKKQQRAKEHAALSVDDSLERENTDKNQEQQELRLVTLLRNDKFGLLIDSPFVADAMRQYVANRWCDLAIKGAFKFSSGMAMPCTDLERGTICVPHLSEGDIITTRFPIVSSDNIRRYTNVHKPELMKYKGVVFMQPKDAEEYHQADFDGDQMVVAPSKMLPHIAAETLRAGEPRRYAEVKQRPKVPYTAVKDAQGKQKYKTLSSIAAASSQNKIGLVATTIGKVQSSVPNEDENPRLFERKKTRLLNRLFIALQPEVDYQKSAERLEDIKEIDGENLLPDSKKWSEAHPSYFFDFKKDNRLYKTFAMPAEEPNPINVIPREAVNPHWEATRIRHRERHEFRYLFPKKTFGIDELEWAEELKKRSKQDIAAIAQRIGDDKDAFNEELGKLYDSYRAEIDELFPTKEERFRAAAATWHTQHTKLDIDSHREECLKIAKTLKMTFSLEPDYELLHEALPRDIYVLQVPFGKKVQEWKESLDQKGIEYEATVHPGLPLVEFALKSLSPLQIEKLEAKYGNNYNDIDSLQMPDNVMIVPPADCAWVESRTEPGKAAIAYHLFMEEIVEQLQQFQFDEIKVLGIKYNDLKNEDFASKKWKKQKVTLEVGTFELTESHPEFYRYNGIPIIQIDGKNLGTFAPDTPKLPIGTTFQASLSPLGATVVLNIDPNSIRLPAAQSETQTDTIPQDNTSSDWRKEMQDLLFEAVSNTYKRRQEREPDNTETKQFKIGNSWTAYVQPNGDFFVRSESKRTICKGNIHTGEEVLPLSDAGALQLQEMIILTSKSAQLQSPVLEANSRGSGKKKEMELA</sequence>
<reference evidence="1 2" key="1">
    <citation type="journal article" date="2020" name="ISME J.">
        <title>Comparative genomics reveals insights into cyanobacterial evolution and habitat adaptation.</title>
        <authorList>
            <person name="Chen M.Y."/>
            <person name="Teng W.K."/>
            <person name="Zhao L."/>
            <person name="Hu C.X."/>
            <person name="Zhou Y.K."/>
            <person name="Han B.P."/>
            <person name="Song L.R."/>
            <person name="Shu W.S."/>
        </authorList>
    </citation>
    <scope>NUCLEOTIDE SEQUENCE [LARGE SCALE GENOMIC DNA]</scope>
    <source>
        <strain evidence="1 2">FACHB-248</strain>
    </source>
</reference>
<evidence type="ECO:0000313" key="1">
    <source>
        <dbReference type="EMBL" id="MBD2603822.1"/>
    </source>
</evidence>
<organism evidence="1 2">
    <name type="scientific">Scytonema hofmannii FACHB-248</name>
    <dbReference type="NCBI Taxonomy" id="1842502"/>
    <lineage>
        <taxon>Bacteria</taxon>
        <taxon>Bacillati</taxon>
        <taxon>Cyanobacteriota</taxon>
        <taxon>Cyanophyceae</taxon>
        <taxon>Nostocales</taxon>
        <taxon>Scytonemataceae</taxon>
        <taxon>Scytonema</taxon>
    </lineage>
</organism>
<proteinExistence type="predicted"/>
<gene>
    <name evidence="1" type="ORF">H6G81_04560</name>
</gene>
<keyword evidence="2" id="KW-1185">Reference proteome</keyword>
<comment type="caution">
    <text evidence="1">The sequence shown here is derived from an EMBL/GenBank/DDBJ whole genome shotgun (WGS) entry which is preliminary data.</text>
</comment>
<evidence type="ECO:0000313" key="2">
    <source>
        <dbReference type="Proteomes" id="UP000660380"/>
    </source>
</evidence>
<accession>A0ABR8GKA7</accession>